<dbReference type="Pfam" id="PF25682">
    <property type="entry name" value="Phage_VG64"/>
    <property type="match status" value="1"/>
</dbReference>
<dbReference type="RefSeq" id="WP_073291662.1">
    <property type="nucleotide sequence ID" value="NZ_FRCP01000029.1"/>
</dbReference>
<feature type="signal peptide" evidence="1">
    <location>
        <begin position="1"/>
        <end position="23"/>
    </location>
</feature>
<dbReference type="InterPro" id="IPR058243">
    <property type="entry name" value="Phage_VG64"/>
</dbReference>
<dbReference type="Proteomes" id="UP000184038">
    <property type="component" value="Unassembled WGS sequence"/>
</dbReference>
<name>A0A1M7NIV2_9FIRM</name>
<evidence type="ECO:0000313" key="3">
    <source>
        <dbReference type="Proteomes" id="UP000184038"/>
    </source>
</evidence>
<accession>A0A1M7NIV2</accession>
<dbReference type="STRING" id="1120996.SAMN02746066_04493"/>
<dbReference type="AlphaFoldDB" id="A0A1M7NIV2"/>
<dbReference type="EMBL" id="FRCP01000029">
    <property type="protein sequence ID" value="SHN03186.1"/>
    <property type="molecule type" value="Genomic_DNA"/>
</dbReference>
<protein>
    <submittedName>
        <fullName evidence="2">Uncharacterized protein</fullName>
    </submittedName>
</protein>
<reference evidence="2 3" key="1">
    <citation type="submission" date="2016-11" db="EMBL/GenBank/DDBJ databases">
        <authorList>
            <person name="Jaros S."/>
            <person name="Januszkiewicz K."/>
            <person name="Wedrychowicz H."/>
        </authorList>
    </citation>
    <scope>NUCLEOTIDE SEQUENCE [LARGE SCALE GENOMIC DNA]</scope>
    <source>
        <strain evidence="2 3">DSM 15930</strain>
    </source>
</reference>
<evidence type="ECO:0000256" key="1">
    <source>
        <dbReference type="SAM" id="SignalP"/>
    </source>
</evidence>
<feature type="chain" id="PRO_5039604744" evidence="1">
    <location>
        <begin position="24"/>
        <end position="132"/>
    </location>
</feature>
<keyword evidence="1" id="KW-0732">Signal</keyword>
<gene>
    <name evidence="2" type="ORF">SAMN02746066_04493</name>
</gene>
<evidence type="ECO:0000313" key="2">
    <source>
        <dbReference type="EMBL" id="SHN03186.1"/>
    </source>
</evidence>
<keyword evidence="3" id="KW-1185">Reference proteome</keyword>
<organism evidence="2 3">
    <name type="scientific">Anaerosporobacter mobilis DSM 15930</name>
    <dbReference type="NCBI Taxonomy" id="1120996"/>
    <lineage>
        <taxon>Bacteria</taxon>
        <taxon>Bacillati</taxon>
        <taxon>Bacillota</taxon>
        <taxon>Clostridia</taxon>
        <taxon>Lachnospirales</taxon>
        <taxon>Lachnospiraceae</taxon>
        <taxon>Anaerosporobacter</taxon>
    </lineage>
</organism>
<dbReference type="PROSITE" id="PS51257">
    <property type="entry name" value="PROKAR_LIPOPROTEIN"/>
    <property type="match status" value="1"/>
</dbReference>
<dbReference type="OrthoDB" id="1643293at2"/>
<proteinExistence type="predicted"/>
<sequence length="132" mass="15112">MKKGLLFIALTTVLLLTGCQTQAEKASYNLSKEADNFNVVRQITVINCIVGDTLFQMTGRMSIKADMDDNQLEVMVEEIIEGEKTYKKHFIGLSDNVTYVVEDLDVNNVSSYRYTINYNPKMWIPIEFENID</sequence>